<protein>
    <submittedName>
        <fullName evidence="1">Uncharacterized protein</fullName>
    </submittedName>
</protein>
<evidence type="ECO:0000313" key="1">
    <source>
        <dbReference type="EMBL" id="KAF1846816.1"/>
    </source>
</evidence>
<evidence type="ECO:0000313" key="2">
    <source>
        <dbReference type="Proteomes" id="UP000800039"/>
    </source>
</evidence>
<accession>A0A9P4L957</accession>
<proteinExistence type="predicted"/>
<dbReference type="GeneID" id="63843926"/>
<dbReference type="Proteomes" id="UP000800039">
    <property type="component" value="Unassembled WGS sequence"/>
</dbReference>
<dbReference type="EMBL" id="ML976616">
    <property type="protein sequence ID" value="KAF1846816.1"/>
    <property type="molecule type" value="Genomic_DNA"/>
</dbReference>
<dbReference type="AlphaFoldDB" id="A0A9P4L957"/>
<sequence>MPHSYKISIHHPSLPTIHLVRKHKPPRGQITPFRSHYYNRWRKLYAAKYEGDPSEPYTLIIETVRSSRNPVQHILYILNGSRLAVLGRLSVIDVEHIDTCILGDLEVCVATEHTCEAKATRASLQERVVVQIALVWHLRLLTVDDRGIL</sequence>
<dbReference type="RefSeq" id="XP_040789379.1">
    <property type="nucleotide sequence ID" value="XM_040926674.1"/>
</dbReference>
<gene>
    <name evidence="1" type="ORF">K460DRAFT_131438</name>
</gene>
<reference evidence="1" key="1">
    <citation type="submission" date="2020-01" db="EMBL/GenBank/DDBJ databases">
        <authorList>
            <consortium name="DOE Joint Genome Institute"/>
            <person name="Haridas S."/>
            <person name="Albert R."/>
            <person name="Binder M."/>
            <person name="Bloem J."/>
            <person name="Labutti K."/>
            <person name="Salamov A."/>
            <person name="Andreopoulos B."/>
            <person name="Baker S.E."/>
            <person name="Barry K."/>
            <person name="Bills G."/>
            <person name="Bluhm B.H."/>
            <person name="Cannon C."/>
            <person name="Castanera R."/>
            <person name="Culley D.E."/>
            <person name="Daum C."/>
            <person name="Ezra D."/>
            <person name="Gonzalez J.B."/>
            <person name="Henrissat B."/>
            <person name="Kuo A."/>
            <person name="Liang C."/>
            <person name="Lipzen A."/>
            <person name="Lutzoni F."/>
            <person name="Magnuson J."/>
            <person name="Mondo S."/>
            <person name="Nolan M."/>
            <person name="Ohm R."/>
            <person name="Pangilinan J."/>
            <person name="Park H.-J."/>
            <person name="Ramirez L."/>
            <person name="Alfaro M."/>
            <person name="Sun H."/>
            <person name="Tritt A."/>
            <person name="Yoshinaga Y."/>
            <person name="Zwiers L.-H."/>
            <person name="Turgeon B.G."/>
            <person name="Goodwin S.B."/>
            <person name="Spatafora J.W."/>
            <person name="Crous P.W."/>
            <person name="Grigoriev I.V."/>
        </authorList>
    </citation>
    <scope>NUCLEOTIDE SEQUENCE</scope>
    <source>
        <strain evidence="1">CBS 394.84</strain>
    </source>
</reference>
<comment type="caution">
    <text evidence="1">The sequence shown here is derived from an EMBL/GenBank/DDBJ whole genome shotgun (WGS) entry which is preliminary data.</text>
</comment>
<organism evidence="1 2">
    <name type="scientific">Cucurbitaria berberidis CBS 394.84</name>
    <dbReference type="NCBI Taxonomy" id="1168544"/>
    <lineage>
        <taxon>Eukaryota</taxon>
        <taxon>Fungi</taxon>
        <taxon>Dikarya</taxon>
        <taxon>Ascomycota</taxon>
        <taxon>Pezizomycotina</taxon>
        <taxon>Dothideomycetes</taxon>
        <taxon>Pleosporomycetidae</taxon>
        <taxon>Pleosporales</taxon>
        <taxon>Pleosporineae</taxon>
        <taxon>Cucurbitariaceae</taxon>
        <taxon>Cucurbitaria</taxon>
    </lineage>
</organism>
<keyword evidence="2" id="KW-1185">Reference proteome</keyword>
<name>A0A9P4L957_9PLEO</name>